<organism evidence="1 2">
    <name type="scientific">Adineta ricciae</name>
    <name type="common">Rotifer</name>
    <dbReference type="NCBI Taxonomy" id="249248"/>
    <lineage>
        <taxon>Eukaryota</taxon>
        <taxon>Metazoa</taxon>
        <taxon>Spiralia</taxon>
        <taxon>Gnathifera</taxon>
        <taxon>Rotifera</taxon>
        <taxon>Eurotatoria</taxon>
        <taxon>Bdelloidea</taxon>
        <taxon>Adinetida</taxon>
        <taxon>Adinetidae</taxon>
        <taxon>Adineta</taxon>
    </lineage>
</organism>
<dbReference type="Gene3D" id="2.130.10.10">
    <property type="entry name" value="YVTN repeat-like/Quinoprotein amine dehydrogenase"/>
    <property type="match status" value="1"/>
</dbReference>
<dbReference type="SUPFAM" id="SSF69322">
    <property type="entry name" value="Tricorn protease domain 2"/>
    <property type="match status" value="1"/>
</dbReference>
<dbReference type="InterPro" id="IPR052993">
    <property type="entry name" value="CFA-57"/>
</dbReference>
<dbReference type="PANTHER" id="PTHR32215">
    <property type="entry name" value="CILIA- AND FLAGELLA-ASSOCIATED PROTEIN 57"/>
    <property type="match status" value="1"/>
</dbReference>
<evidence type="ECO:0000313" key="1">
    <source>
        <dbReference type="EMBL" id="CAF1646036.1"/>
    </source>
</evidence>
<name>A0A816E9L4_ADIRI</name>
<sequence>MTTASTVSPVALQTQTIFGVRSKLESCLFFADEHNVVYPAGNHYVLANVETKSQRIFRCHELEHIDAMLVHSDAAVVAIVATATNGDKESAMISFYDIHSNVGKKKRTFEIRDRPTTITSMAFSHDAKHLAILESGNREYTLSLWLWQKSRLLASIRLGQVEGVSVLSQILFDPTDNNYLSVIGRRYCRF</sequence>
<dbReference type="EMBL" id="CAJNOR010009581">
    <property type="protein sequence ID" value="CAF1646036.1"/>
    <property type="molecule type" value="Genomic_DNA"/>
</dbReference>
<feature type="non-terminal residue" evidence="1">
    <location>
        <position position="190"/>
    </location>
</feature>
<gene>
    <name evidence="1" type="ORF">XAT740_LOCUS54143</name>
</gene>
<keyword evidence="2" id="KW-1185">Reference proteome</keyword>
<dbReference type="InterPro" id="IPR015943">
    <property type="entry name" value="WD40/YVTN_repeat-like_dom_sf"/>
</dbReference>
<dbReference type="Proteomes" id="UP000663828">
    <property type="component" value="Unassembled WGS sequence"/>
</dbReference>
<dbReference type="PANTHER" id="PTHR32215:SF0">
    <property type="entry name" value="CILIA- AND FLAGELLA-ASSOCIATED PROTEIN 57"/>
    <property type="match status" value="1"/>
</dbReference>
<protein>
    <submittedName>
        <fullName evidence="1">Uncharacterized protein</fullName>
    </submittedName>
</protein>
<evidence type="ECO:0000313" key="2">
    <source>
        <dbReference type="Proteomes" id="UP000663828"/>
    </source>
</evidence>
<reference evidence="1" key="1">
    <citation type="submission" date="2021-02" db="EMBL/GenBank/DDBJ databases">
        <authorList>
            <person name="Nowell W R."/>
        </authorList>
    </citation>
    <scope>NUCLEOTIDE SEQUENCE</scope>
</reference>
<accession>A0A816E9L4</accession>
<dbReference type="AlphaFoldDB" id="A0A816E9L4"/>
<proteinExistence type="predicted"/>
<comment type="caution">
    <text evidence="1">The sequence shown here is derived from an EMBL/GenBank/DDBJ whole genome shotgun (WGS) entry which is preliminary data.</text>
</comment>